<evidence type="ECO:0000313" key="2">
    <source>
        <dbReference type="Proteomes" id="UP001177003"/>
    </source>
</evidence>
<dbReference type="Proteomes" id="UP001177003">
    <property type="component" value="Chromosome 0"/>
</dbReference>
<keyword evidence="2" id="KW-1185">Reference proteome</keyword>
<proteinExistence type="predicted"/>
<accession>A0AA35VHB4</accession>
<reference evidence="1" key="1">
    <citation type="submission" date="2023-04" db="EMBL/GenBank/DDBJ databases">
        <authorList>
            <person name="Vijverberg K."/>
            <person name="Xiong W."/>
            <person name="Schranz E."/>
        </authorList>
    </citation>
    <scope>NUCLEOTIDE SEQUENCE</scope>
</reference>
<sequence>MLNSPGRVNSSRKRSGNDERMKIWWFWRLSRADLKKKWWLVGADMSLKEDTMTTVAVHHNNDKEEGSRSETSMTYLSVIADGRRLRRGGVVVDGNIGEAAVDNGGCGGVHRRWLKEVRGRDIYFVSGE</sequence>
<organism evidence="1 2">
    <name type="scientific">Lactuca saligna</name>
    <name type="common">Willowleaf lettuce</name>
    <dbReference type="NCBI Taxonomy" id="75948"/>
    <lineage>
        <taxon>Eukaryota</taxon>
        <taxon>Viridiplantae</taxon>
        <taxon>Streptophyta</taxon>
        <taxon>Embryophyta</taxon>
        <taxon>Tracheophyta</taxon>
        <taxon>Spermatophyta</taxon>
        <taxon>Magnoliopsida</taxon>
        <taxon>eudicotyledons</taxon>
        <taxon>Gunneridae</taxon>
        <taxon>Pentapetalae</taxon>
        <taxon>asterids</taxon>
        <taxon>campanulids</taxon>
        <taxon>Asterales</taxon>
        <taxon>Asteraceae</taxon>
        <taxon>Cichorioideae</taxon>
        <taxon>Cichorieae</taxon>
        <taxon>Lactucinae</taxon>
        <taxon>Lactuca</taxon>
    </lineage>
</organism>
<evidence type="ECO:0000313" key="1">
    <source>
        <dbReference type="EMBL" id="CAI9262942.1"/>
    </source>
</evidence>
<dbReference type="EMBL" id="OX465086">
    <property type="protein sequence ID" value="CAI9262942.1"/>
    <property type="molecule type" value="Genomic_DNA"/>
</dbReference>
<name>A0AA35VHB4_LACSI</name>
<protein>
    <submittedName>
        <fullName evidence="1">Uncharacterized protein</fullName>
    </submittedName>
</protein>
<gene>
    <name evidence="1" type="ORF">LSALG_LOCUS3655</name>
</gene>
<dbReference type="AlphaFoldDB" id="A0AA35VHB4"/>